<dbReference type="GO" id="GO:0009691">
    <property type="term" value="P:cytokinin biosynthetic process"/>
    <property type="evidence" value="ECO:0007669"/>
    <property type="project" value="InterPro"/>
</dbReference>
<dbReference type="InterPro" id="IPR031100">
    <property type="entry name" value="LOG_fam"/>
</dbReference>
<name>A0A812NDY6_SYMPI</name>
<dbReference type="PROSITE" id="PS51352">
    <property type="entry name" value="THIOREDOXIN_2"/>
    <property type="match status" value="1"/>
</dbReference>
<dbReference type="GO" id="GO:0016787">
    <property type="term" value="F:hydrolase activity"/>
    <property type="evidence" value="ECO:0007669"/>
    <property type="project" value="InterPro"/>
</dbReference>
<dbReference type="PANTHER" id="PTHR43639:SF1">
    <property type="entry name" value="SHORT-CHAIN DEHYDROGENASE_REDUCTASE FAMILY PROTEIN"/>
    <property type="match status" value="1"/>
</dbReference>
<dbReference type="GO" id="GO:0008379">
    <property type="term" value="F:thioredoxin peroxidase activity"/>
    <property type="evidence" value="ECO:0007669"/>
    <property type="project" value="InterPro"/>
</dbReference>
<evidence type="ECO:0000256" key="4">
    <source>
        <dbReference type="ARBA" id="ARBA00022862"/>
    </source>
</evidence>
<dbReference type="PRINTS" id="PR00080">
    <property type="entry name" value="SDRFAMILY"/>
</dbReference>
<keyword evidence="10" id="KW-1185">Reference proteome</keyword>
<dbReference type="CDD" id="cd03013">
    <property type="entry name" value="PRX5_like"/>
    <property type="match status" value="1"/>
</dbReference>
<dbReference type="PROSITE" id="PS00061">
    <property type="entry name" value="ADH_SHORT"/>
    <property type="match status" value="1"/>
</dbReference>
<dbReference type="InterPro" id="IPR013766">
    <property type="entry name" value="Thioredoxin_domain"/>
</dbReference>
<dbReference type="InterPro" id="IPR036249">
    <property type="entry name" value="Thioredoxin-like_sf"/>
</dbReference>
<comment type="similarity">
    <text evidence="1">Belongs to the short-chain dehydrogenases/reductases (SDR) family.</text>
</comment>
<dbReference type="InterPro" id="IPR013740">
    <property type="entry name" value="Redoxin"/>
</dbReference>
<feature type="domain" description="Thioredoxin" evidence="8">
    <location>
        <begin position="1"/>
        <end position="145"/>
    </location>
</feature>
<dbReference type="SUPFAM" id="SSF52833">
    <property type="entry name" value="Thioredoxin-like"/>
    <property type="match status" value="1"/>
</dbReference>
<dbReference type="NCBIfam" id="TIGR00730">
    <property type="entry name" value="Rossman fold protein, TIGR00730 family"/>
    <property type="match status" value="1"/>
</dbReference>
<dbReference type="Gene3D" id="3.40.50.450">
    <property type="match status" value="1"/>
</dbReference>
<dbReference type="PRINTS" id="PR00081">
    <property type="entry name" value="GDHRDH"/>
</dbReference>
<dbReference type="Pfam" id="PF03641">
    <property type="entry name" value="Lysine_decarbox"/>
    <property type="match status" value="1"/>
</dbReference>
<comment type="similarity">
    <text evidence="2">Belongs to the peroxiredoxin family. Prx5 subfamily.</text>
</comment>
<evidence type="ECO:0000256" key="7">
    <source>
        <dbReference type="PIRSR" id="PIRSR637944-1"/>
    </source>
</evidence>
<dbReference type="Gene3D" id="3.40.50.720">
    <property type="entry name" value="NAD(P)-binding Rossmann-like Domain"/>
    <property type="match status" value="1"/>
</dbReference>
<organism evidence="9 10">
    <name type="scientific">Symbiodinium pilosum</name>
    <name type="common">Dinoflagellate</name>
    <dbReference type="NCBI Taxonomy" id="2952"/>
    <lineage>
        <taxon>Eukaryota</taxon>
        <taxon>Sar</taxon>
        <taxon>Alveolata</taxon>
        <taxon>Dinophyceae</taxon>
        <taxon>Suessiales</taxon>
        <taxon>Symbiodiniaceae</taxon>
        <taxon>Symbiodinium</taxon>
    </lineage>
</organism>
<protein>
    <recommendedName>
        <fullName evidence="8">Thioredoxin domain-containing protein</fullName>
    </recommendedName>
</protein>
<reference evidence="9" key="1">
    <citation type="submission" date="2021-02" db="EMBL/GenBank/DDBJ databases">
        <authorList>
            <person name="Dougan E. K."/>
            <person name="Rhodes N."/>
            <person name="Thang M."/>
            <person name="Chan C."/>
        </authorList>
    </citation>
    <scope>NUCLEOTIDE SEQUENCE</scope>
</reference>
<dbReference type="GO" id="GO:0034599">
    <property type="term" value="P:cellular response to oxidative stress"/>
    <property type="evidence" value="ECO:0007669"/>
    <property type="project" value="InterPro"/>
</dbReference>
<evidence type="ECO:0000256" key="6">
    <source>
        <dbReference type="ARBA" id="ARBA00023284"/>
    </source>
</evidence>
<dbReference type="InterPro" id="IPR020904">
    <property type="entry name" value="Sc_DH/Rdtase_CS"/>
</dbReference>
<dbReference type="CDD" id="cd05233">
    <property type="entry name" value="SDR_c"/>
    <property type="match status" value="1"/>
</dbReference>
<dbReference type="Pfam" id="PF08534">
    <property type="entry name" value="Redoxin"/>
    <property type="match status" value="1"/>
</dbReference>
<evidence type="ECO:0000259" key="8">
    <source>
        <dbReference type="PROSITE" id="PS51352"/>
    </source>
</evidence>
<dbReference type="InterPro" id="IPR036291">
    <property type="entry name" value="NAD(P)-bd_dom_sf"/>
</dbReference>
<evidence type="ECO:0000313" key="10">
    <source>
        <dbReference type="Proteomes" id="UP000649617"/>
    </source>
</evidence>
<dbReference type="InterPro" id="IPR005269">
    <property type="entry name" value="LOG"/>
</dbReference>
<dbReference type="PANTHER" id="PTHR43639">
    <property type="entry name" value="OXIDOREDUCTASE, SHORT-CHAIN DEHYDROGENASE/REDUCTASE FAMILY (AFU_ORTHOLOGUE AFUA_5G02870)"/>
    <property type="match status" value="1"/>
</dbReference>
<dbReference type="Proteomes" id="UP000649617">
    <property type="component" value="Unassembled WGS sequence"/>
</dbReference>
<dbReference type="OrthoDB" id="414463at2759"/>
<evidence type="ECO:0000313" key="9">
    <source>
        <dbReference type="EMBL" id="CAE7312019.1"/>
    </source>
</evidence>
<dbReference type="AlphaFoldDB" id="A0A812NDY6"/>
<feature type="active site" description="Cysteine sulfenic acid (-SOH) intermediate" evidence="7">
    <location>
        <position position="33"/>
    </location>
</feature>
<keyword evidence="5" id="KW-0560">Oxidoreductase</keyword>
<sequence>MRDGKPTPVTTDELFAGKKVVVFAVPGAFTPTCSQAHLPGFVVNADAIKAKGVDDIVCLSVNDAFVMGAWGDNANAEELTMVGDGNGDFTKAVGLEMDGSGFGLGSRSQRYAMIVEDGTVTKLAVEVVSLMLLQDKVALVTGGSGDIGGAIARRLGAEGVRVAVTYVGAQAAAAATVADIQAAGGEAWAVQLDQRDPEAIVACVAAVAAQFGSLDILINNAAWNIGIPFPDLDALDAEIWDRVLETNLRAPFLLARAAAELLKAGEGGHIVNISSAGGISPGSSSIAYSSSKAGLNHLTRCLAVAMAPQVAVNCVAPGLVEDTRMAGRLPDAIAAGARRQAVLGRVGQAEDIAEQVMTFVTSTSISGQTMVIDGGMPGSSDGRLPVYADAARNLGAVIAKRGFGLVYGGASVGLMNEVAEGALTEDGEVIGILPEWLESWEVAHRGLTELRIVESMHERKAQMAALADTFVVLPGGIGSLEECFEIWTWSQLSIHQKSIGLLNVDGYYDQLEAFLDHTVNEGFLRSTHRQLLLSESDPQVLLDALLAQTVPSAGKWEQT</sequence>
<evidence type="ECO:0000256" key="5">
    <source>
        <dbReference type="ARBA" id="ARBA00023002"/>
    </source>
</evidence>
<dbReference type="InterPro" id="IPR002347">
    <property type="entry name" value="SDR_fam"/>
</dbReference>
<keyword evidence="6" id="KW-0676">Redox-active center</keyword>
<accession>A0A812NDY6</accession>
<dbReference type="EMBL" id="CAJNIZ010011112">
    <property type="protein sequence ID" value="CAE7312019.1"/>
    <property type="molecule type" value="Genomic_DNA"/>
</dbReference>
<gene>
    <name evidence="9" type="ORF">SPIL2461_LOCUS7085</name>
</gene>
<dbReference type="FunFam" id="3.40.30.10:FF:000020">
    <property type="entry name" value="Peroxiredoxin"/>
    <property type="match status" value="1"/>
</dbReference>
<evidence type="ECO:0000256" key="1">
    <source>
        <dbReference type="ARBA" id="ARBA00006484"/>
    </source>
</evidence>
<dbReference type="SUPFAM" id="SSF102405">
    <property type="entry name" value="MCP/YpsA-like"/>
    <property type="match status" value="1"/>
</dbReference>
<dbReference type="FunFam" id="3.40.50.720:FF:000084">
    <property type="entry name" value="Short-chain dehydrogenase reductase"/>
    <property type="match status" value="1"/>
</dbReference>
<keyword evidence="3" id="KW-0575">Peroxidase</keyword>
<dbReference type="SUPFAM" id="SSF51735">
    <property type="entry name" value="NAD(P)-binding Rossmann-fold domains"/>
    <property type="match status" value="1"/>
</dbReference>
<comment type="caution">
    <text evidence="9">The sequence shown here is derived from an EMBL/GenBank/DDBJ whole genome shotgun (WGS) entry which is preliminary data.</text>
</comment>
<dbReference type="InterPro" id="IPR037944">
    <property type="entry name" value="PRX5-like"/>
</dbReference>
<evidence type="ECO:0000256" key="3">
    <source>
        <dbReference type="ARBA" id="ARBA00022559"/>
    </source>
</evidence>
<proteinExistence type="inferred from homology"/>
<evidence type="ECO:0000256" key="2">
    <source>
        <dbReference type="ARBA" id="ARBA00010505"/>
    </source>
</evidence>
<dbReference type="Gene3D" id="3.40.30.10">
    <property type="entry name" value="Glutaredoxin"/>
    <property type="match status" value="1"/>
</dbReference>
<keyword evidence="4" id="KW-0049">Antioxidant</keyword>
<dbReference type="Pfam" id="PF00106">
    <property type="entry name" value="adh_short"/>
    <property type="match status" value="1"/>
</dbReference>